<dbReference type="Pfam" id="PF26577">
    <property type="entry name" value="TSEN34_N"/>
    <property type="match status" value="1"/>
</dbReference>
<dbReference type="Proteomes" id="UP000313359">
    <property type="component" value="Unassembled WGS sequence"/>
</dbReference>
<keyword evidence="16" id="KW-1185">Reference proteome</keyword>
<proteinExistence type="inferred from homology"/>
<evidence type="ECO:0000256" key="1">
    <source>
        <dbReference type="ARBA" id="ARBA00004604"/>
    </source>
</evidence>
<keyword evidence="15" id="KW-0540">Nuclease</keyword>
<dbReference type="OrthoDB" id="48041at2759"/>
<dbReference type="PIRSF" id="PIRSF017250">
    <property type="entry name" value="tRNA_splic_SEN34"/>
    <property type="match status" value="1"/>
</dbReference>
<comment type="function">
    <text evidence="10">Constitutes one of the two catalytic subunit of the tRNA-splicing endonuclease complex, a complex responsible for identification and cleavage of the splice sites in pre-tRNA. It cleaves pre-tRNA at the 5'- and 3'-splice sites to release the intron. The products are an intron and two tRNA half-molecules bearing 2',3'-cyclic phosphate and 5'-OH termini. There are no conserved sequences at the splice sites, but the intron is invariably located at the same site in the gene, placing the splice sites an invariant distance from the constant structural features of the tRNA body.</text>
</comment>
<dbReference type="AlphaFoldDB" id="A0A5C2S630"/>
<dbReference type="GO" id="GO:0003676">
    <property type="term" value="F:nucleic acid binding"/>
    <property type="evidence" value="ECO:0007669"/>
    <property type="project" value="InterPro"/>
</dbReference>
<dbReference type="EMBL" id="ML122271">
    <property type="protein sequence ID" value="RPD59130.1"/>
    <property type="molecule type" value="Genomic_DNA"/>
</dbReference>
<dbReference type="SUPFAM" id="SSF53032">
    <property type="entry name" value="tRNA-intron endonuclease catalytic domain-like"/>
    <property type="match status" value="1"/>
</dbReference>
<evidence type="ECO:0000256" key="9">
    <source>
        <dbReference type="ARBA" id="ARBA00070870"/>
    </source>
</evidence>
<evidence type="ECO:0000256" key="3">
    <source>
        <dbReference type="ARBA" id="ARBA00012573"/>
    </source>
</evidence>
<gene>
    <name evidence="15" type="ORF">L227DRAFT_654152</name>
</gene>
<dbReference type="InterPro" id="IPR006677">
    <property type="entry name" value="tRNA_intron_Endonuc_cat-like"/>
</dbReference>
<dbReference type="GO" id="GO:0000213">
    <property type="term" value="F:tRNA-intron lyase activity"/>
    <property type="evidence" value="ECO:0007669"/>
    <property type="project" value="UniProtKB-UniRule"/>
</dbReference>
<accession>A0A5C2S630</accession>
<evidence type="ECO:0000256" key="2">
    <source>
        <dbReference type="ARBA" id="ARBA00008078"/>
    </source>
</evidence>
<comment type="subcellular location">
    <subcellularLocation>
        <location evidence="1">Nucleus</location>
        <location evidence="1">Nucleolus</location>
    </subcellularLocation>
</comment>
<reference evidence="15" key="1">
    <citation type="journal article" date="2018" name="Genome Biol. Evol.">
        <title>Genomics and development of Lentinus tigrinus, a white-rot wood-decaying mushroom with dimorphic fruiting bodies.</title>
        <authorList>
            <person name="Wu B."/>
            <person name="Xu Z."/>
            <person name="Knudson A."/>
            <person name="Carlson A."/>
            <person name="Chen N."/>
            <person name="Kovaka S."/>
            <person name="LaButti K."/>
            <person name="Lipzen A."/>
            <person name="Pennachio C."/>
            <person name="Riley R."/>
            <person name="Schakwitz W."/>
            <person name="Umezawa K."/>
            <person name="Ohm R.A."/>
            <person name="Grigoriev I.V."/>
            <person name="Nagy L.G."/>
            <person name="Gibbons J."/>
            <person name="Hibbett D."/>
        </authorList>
    </citation>
    <scope>NUCLEOTIDE SEQUENCE [LARGE SCALE GENOMIC DNA]</scope>
    <source>
        <strain evidence="15">ALCF2SS1-6</strain>
    </source>
</reference>
<organism evidence="15 16">
    <name type="scientific">Lentinus tigrinus ALCF2SS1-6</name>
    <dbReference type="NCBI Taxonomy" id="1328759"/>
    <lineage>
        <taxon>Eukaryota</taxon>
        <taxon>Fungi</taxon>
        <taxon>Dikarya</taxon>
        <taxon>Basidiomycota</taxon>
        <taxon>Agaricomycotina</taxon>
        <taxon>Agaricomycetes</taxon>
        <taxon>Polyporales</taxon>
        <taxon>Polyporaceae</taxon>
        <taxon>Lentinus</taxon>
    </lineage>
</organism>
<evidence type="ECO:0000259" key="14">
    <source>
        <dbReference type="Pfam" id="PF26577"/>
    </source>
</evidence>
<dbReference type="Pfam" id="PF01974">
    <property type="entry name" value="tRNA_int_endo"/>
    <property type="match status" value="1"/>
</dbReference>
<feature type="region of interest" description="Disordered" evidence="12">
    <location>
        <begin position="116"/>
        <end position="135"/>
    </location>
</feature>
<comment type="similarity">
    <text evidence="2 10">Belongs to the tRNA-intron endonuclease family.</text>
</comment>
<evidence type="ECO:0000256" key="7">
    <source>
        <dbReference type="ARBA" id="ARBA00023242"/>
    </source>
</evidence>
<protein>
    <recommendedName>
        <fullName evidence="9 10">tRNA-splicing endonuclease subunit Sen34</fullName>
        <ecNumber evidence="3 10">4.6.1.16</ecNumber>
    </recommendedName>
</protein>
<keyword evidence="7" id="KW-0539">Nucleus</keyword>
<keyword evidence="5 10" id="KW-0819">tRNA processing</keyword>
<dbReference type="GO" id="GO:0006397">
    <property type="term" value="P:mRNA processing"/>
    <property type="evidence" value="ECO:0007669"/>
    <property type="project" value="UniProtKB-KW"/>
</dbReference>
<dbReference type="InterPro" id="IPR016690">
    <property type="entry name" value="TSEN34"/>
</dbReference>
<dbReference type="STRING" id="1328759.A0A5C2S630"/>
<dbReference type="GO" id="GO:0000214">
    <property type="term" value="C:tRNA-intron endonuclease complex"/>
    <property type="evidence" value="ECO:0007669"/>
    <property type="project" value="UniProtKB-UniRule"/>
</dbReference>
<feature type="domain" description="tRNA intron endonuclease catalytic" evidence="13">
    <location>
        <begin position="227"/>
        <end position="309"/>
    </location>
</feature>
<feature type="domain" description="TSEN34 N-terminal" evidence="14">
    <location>
        <begin position="11"/>
        <end position="80"/>
    </location>
</feature>
<dbReference type="FunFam" id="3.40.1350.10:FF:000002">
    <property type="entry name" value="tRNA-splicing endonuclease subunit Sen34"/>
    <property type="match status" value="1"/>
</dbReference>
<dbReference type="GO" id="GO:0005730">
    <property type="term" value="C:nucleolus"/>
    <property type="evidence" value="ECO:0007669"/>
    <property type="project" value="UniProtKB-SubCell"/>
</dbReference>
<keyword evidence="15" id="KW-0255">Endonuclease</keyword>
<feature type="active site" evidence="11">
    <location>
        <position position="294"/>
    </location>
</feature>
<dbReference type="Gene3D" id="3.40.1350.10">
    <property type="match status" value="1"/>
</dbReference>
<dbReference type="GO" id="GO:0000379">
    <property type="term" value="P:tRNA-type intron splice site recognition and cleavage"/>
    <property type="evidence" value="ECO:0007669"/>
    <property type="project" value="UniProtKB-UniRule"/>
</dbReference>
<evidence type="ECO:0000313" key="16">
    <source>
        <dbReference type="Proteomes" id="UP000313359"/>
    </source>
</evidence>
<evidence type="ECO:0000256" key="4">
    <source>
        <dbReference type="ARBA" id="ARBA00022664"/>
    </source>
</evidence>
<dbReference type="PANTHER" id="PTHR13070">
    <property type="entry name" value="TRNA-SPLICING ENDONUCLEASE SUBUNIT SEN34-RELATED"/>
    <property type="match status" value="1"/>
</dbReference>
<feature type="active site" evidence="11">
    <location>
        <position position="262"/>
    </location>
</feature>
<evidence type="ECO:0000256" key="11">
    <source>
        <dbReference type="PIRSR" id="PIRSR017250-50"/>
    </source>
</evidence>
<keyword evidence="4" id="KW-0507">mRNA processing</keyword>
<keyword evidence="15" id="KW-0378">Hydrolase</keyword>
<name>A0A5C2S630_9APHY</name>
<sequence length="319" mass="35448">MASDSDRDHKIRLRVSNQKAYVWDVEDIATLRAKHHVCGVLTGTLPHLSQQNVFLGVPHVLLPEEVVLLLEKQLAVLIDDPRAHRAPSAQALADWNEEREASVRAQIVAAEADKASEKATKFTHSEEAIRKRKEREEKRAAAARAKALAEGLPVDEEVLAPLSAAPVLEERPETPSKAVVHPFTVTIPASSSELQWYAPDDAVYSTLESARQAGVWTYPTTPFEYAKCRVFQDLWEKGNYMGGGIKFGGDFLVYPGDPLRYHSHFVASVIESPNAPLRPMEIVAHGRLGTATKKSHLFCEWDEKTQAVTYFSVEWAGFG</sequence>
<comment type="subunit">
    <text evidence="8">tRNA splicing endonuclease is a heterotetramer composed of TSEN2, TSEN15, TSEN34/LENG5 and TSEN54. tRNA splicing endonuclease complex also contains proteins of the pre-mRNA 3'-end processing machinery such as CLP1, CPSF1, CPSF4 and CSTF2.</text>
</comment>
<dbReference type="InterPro" id="IPR011856">
    <property type="entry name" value="tRNA_endonuc-like_dom_sf"/>
</dbReference>
<evidence type="ECO:0000256" key="12">
    <source>
        <dbReference type="SAM" id="MobiDB-lite"/>
    </source>
</evidence>
<evidence type="ECO:0000256" key="8">
    <source>
        <dbReference type="ARBA" id="ARBA00064779"/>
    </source>
</evidence>
<dbReference type="InterPro" id="IPR059049">
    <property type="entry name" value="TSEN34_N"/>
</dbReference>
<dbReference type="CDD" id="cd22363">
    <property type="entry name" value="tRNA-intron_lyase_C"/>
    <property type="match status" value="1"/>
</dbReference>
<keyword evidence="6 10" id="KW-0456">Lyase</keyword>
<dbReference type="EC" id="4.6.1.16" evidence="3 10"/>
<dbReference type="InterPro" id="IPR036167">
    <property type="entry name" value="tRNA_intron_Endo_cat-like_sf"/>
</dbReference>
<evidence type="ECO:0000259" key="13">
    <source>
        <dbReference type="Pfam" id="PF01974"/>
    </source>
</evidence>
<evidence type="ECO:0000256" key="10">
    <source>
        <dbReference type="PIRNR" id="PIRNR017250"/>
    </source>
</evidence>
<evidence type="ECO:0000313" key="15">
    <source>
        <dbReference type="EMBL" id="RPD59130.1"/>
    </source>
</evidence>
<evidence type="ECO:0000256" key="6">
    <source>
        <dbReference type="ARBA" id="ARBA00023239"/>
    </source>
</evidence>
<evidence type="ECO:0000256" key="5">
    <source>
        <dbReference type="ARBA" id="ARBA00022694"/>
    </source>
</evidence>
<dbReference type="PANTHER" id="PTHR13070:SF0">
    <property type="entry name" value="TRNA-SPLICING ENDONUCLEASE SUBUNIT SEN34"/>
    <property type="match status" value="1"/>
</dbReference>
<feature type="active site" evidence="11">
    <location>
        <position position="254"/>
    </location>
</feature>